<dbReference type="Proteomes" id="UP000278222">
    <property type="component" value="Unassembled WGS sequence"/>
</dbReference>
<comment type="caution">
    <text evidence="2">The sequence shown here is derived from an EMBL/GenBank/DDBJ whole genome shotgun (WGS) entry which is preliminary data.</text>
</comment>
<keyword evidence="1" id="KW-0732">Signal</keyword>
<proteinExistence type="predicted"/>
<sequence length="117" mass="11815">MHLVARHCLAAAALLALGGPVAAESSSVVALGLELAAKVCGPNGFHALVGGEVALYEGGEFTGQVSGSDGHVYTFHKTASGASCIDEASSGAKTKTFTATVSYNKPYVQRGSWQGGM</sequence>
<accession>A0A3N1M272</accession>
<gene>
    <name evidence="2" type="ORF">EDC65_1610</name>
</gene>
<evidence type="ECO:0000313" key="2">
    <source>
        <dbReference type="EMBL" id="ROP99821.1"/>
    </source>
</evidence>
<feature type="signal peptide" evidence="1">
    <location>
        <begin position="1"/>
        <end position="23"/>
    </location>
</feature>
<reference evidence="2 3" key="1">
    <citation type="submission" date="2018-11" db="EMBL/GenBank/DDBJ databases">
        <title>Genomic Encyclopedia of Type Strains, Phase IV (KMG-IV): sequencing the most valuable type-strain genomes for metagenomic binning, comparative biology and taxonomic classification.</title>
        <authorList>
            <person name="Goeker M."/>
        </authorList>
    </citation>
    <scope>NUCLEOTIDE SEQUENCE [LARGE SCALE GENOMIC DNA]</scope>
    <source>
        <strain evidence="2 3">DSM 5900</strain>
    </source>
</reference>
<protein>
    <submittedName>
        <fullName evidence="2">Uncharacterized protein</fullName>
    </submittedName>
</protein>
<evidence type="ECO:0000313" key="3">
    <source>
        <dbReference type="Proteomes" id="UP000278222"/>
    </source>
</evidence>
<dbReference type="RefSeq" id="WP_123689167.1">
    <property type="nucleotide sequence ID" value="NZ_AP019700.1"/>
</dbReference>
<dbReference type="EMBL" id="RJKX01000013">
    <property type="protein sequence ID" value="ROP99821.1"/>
    <property type="molecule type" value="Genomic_DNA"/>
</dbReference>
<evidence type="ECO:0000256" key="1">
    <source>
        <dbReference type="SAM" id="SignalP"/>
    </source>
</evidence>
<organism evidence="2 3">
    <name type="scientific">Stella humosa</name>
    <dbReference type="NCBI Taxonomy" id="94"/>
    <lineage>
        <taxon>Bacteria</taxon>
        <taxon>Pseudomonadati</taxon>
        <taxon>Pseudomonadota</taxon>
        <taxon>Alphaproteobacteria</taxon>
        <taxon>Rhodospirillales</taxon>
        <taxon>Stellaceae</taxon>
        <taxon>Stella</taxon>
    </lineage>
</organism>
<keyword evidence="3" id="KW-1185">Reference proteome</keyword>
<feature type="chain" id="PRO_5018294689" evidence="1">
    <location>
        <begin position="24"/>
        <end position="117"/>
    </location>
</feature>
<name>A0A3N1M272_9PROT</name>
<dbReference type="AlphaFoldDB" id="A0A3N1M272"/>